<accession>A0A813C727</accession>
<reference evidence="4" key="1">
    <citation type="submission" date="2021-02" db="EMBL/GenBank/DDBJ databases">
        <authorList>
            <person name="Dougan E. K."/>
            <person name="Rhodes N."/>
            <person name="Thang M."/>
            <person name="Chan C."/>
        </authorList>
    </citation>
    <scope>NUCLEOTIDE SEQUENCE</scope>
</reference>
<dbReference type="PROSITE" id="PS50088">
    <property type="entry name" value="ANK_REPEAT"/>
    <property type="match status" value="1"/>
</dbReference>
<dbReference type="PROSITE" id="PS50297">
    <property type="entry name" value="ANK_REP_REGION"/>
    <property type="match status" value="1"/>
</dbReference>
<dbReference type="InterPro" id="IPR002110">
    <property type="entry name" value="Ankyrin_rpt"/>
</dbReference>
<keyword evidence="3" id="KW-0812">Transmembrane</keyword>
<keyword evidence="2" id="KW-0175">Coiled coil</keyword>
<feature type="transmembrane region" description="Helical" evidence="3">
    <location>
        <begin position="54"/>
        <end position="75"/>
    </location>
</feature>
<keyword evidence="3" id="KW-1133">Transmembrane helix</keyword>
<evidence type="ECO:0000313" key="5">
    <source>
        <dbReference type="Proteomes" id="UP000601435"/>
    </source>
</evidence>
<organism evidence="4 5">
    <name type="scientific">Symbiodinium necroappetens</name>
    <dbReference type="NCBI Taxonomy" id="1628268"/>
    <lineage>
        <taxon>Eukaryota</taxon>
        <taxon>Sar</taxon>
        <taxon>Alveolata</taxon>
        <taxon>Dinophyceae</taxon>
        <taxon>Suessiales</taxon>
        <taxon>Symbiodiniaceae</taxon>
        <taxon>Symbiodinium</taxon>
    </lineage>
</organism>
<sequence length="240" mass="25934">MAAYNGKVDTLRLLIEAGVDLNVKDRSTEADPGGWGQTKQAVRPPWRLRQLAEAVIMFVIVLSTLAWVIMILTIISLRSTSVGAALALTLFALPLSLAEPDMSDMNRENPVIRVLEILCDSECEDLEHGRRLGVGPKAPKNETPATQLVVLATIAMVDGTRVSIQGNLAAAKEQEEQLAEKEELLKTLSHVEHSEFARGDLEAEARGQPPDISLELAAKTGDVAALAQHGQAQLCEGGKW</sequence>
<feature type="coiled-coil region" evidence="2">
    <location>
        <begin position="164"/>
        <end position="191"/>
    </location>
</feature>
<name>A0A813C727_9DINO</name>
<evidence type="ECO:0000256" key="1">
    <source>
        <dbReference type="PROSITE-ProRule" id="PRU00023"/>
    </source>
</evidence>
<feature type="transmembrane region" description="Helical" evidence="3">
    <location>
        <begin position="81"/>
        <end position="98"/>
    </location>
</feature>
<keyword evidence="5" id="KW-1185">Reference proteome</keyword>
<dbReference type="AlphaFoldDB" id="A0A813C727"/>
<dbReference type="EMBL" id="CAJNJA010092252">
    <property type="protein sequence ID" value="CAE7940755.1"/>
    <property type="molecule type" value="Genomic_DNA"/>
</dbReference>
<feature type="repeat" description="ANK" evidence="1">
    <location>
        <begin position="1"/>
        <end position="26"/>
    </location>
</feature>
<proteinExistence type="predicted"/>
<gene>
    <name evidence="4" type="ORF">SNEC2469_LOCUS34019</name>
</gene>
<evidence type="ECO:0000313" key="4">
    <source>
        <dbReference type="EMBL" id="CAE7940755.1"/>
    </source>
</evidence>
<evidence type="ECO:0000256" key="2">
    <source>
        <dbReference type="SAM" id="Coils"/>
    </source>
</evidence>
<keyword evidence="3" id="KW-0472">Membrane</keyword>
<comment type="caution">
    <text evidence="4">The sequence shown here is derived from an EMBL/GenBank/DDBJ whole genome shotgun (WGS) entry which is preliminary data.</text>
</comment>
<dbReference type="Proteomes" id="UP000601435">
    <property type="component" value="Unassembled WGS sequence"/>
</dbReference>
<evidence type="ECO:0000256" key="3">
    <source>
        <dbReference type="SAM" id="Phobius"/>
    </source>
</evidence>
<keyword evidence="1" id="KW-0040">ANK repeat</keyword>
<protein>
    <submittedName>
        <fullName evidence="4">Uncharacterized protein</fullName>
    </submittedName>
</protein>